<protein>
    <submittedName>
        <fullName evidence="5">NAD-binding protein</fullName>
    </submittedName>
</protein>
<comment type="caution">
    <text evidence="5">The sequence shown here is derived from an EMBL/GenBank/DDBJ whole genome shotgun (WGS) entry which is preliminary data.</text>
</comment>
<organism evidence="5 6">
    <name type="scientific">Natronomicrosphaera hydrolytica</name>
    <dbReference type="NCBI Taxonomy" id="3242702"/>
    <lineage>
        <taxon>Bacteria</taxon>
        <taxon>Pseudomonadati</taxon>
        <taxon>Planctomycetota</taxon>
        <taxon>Phycisphaerae</taxon>
        <taxon>Phycisphaerales</taxon>
        <taxon>Phycisphaeraceae</taxon>
        <taxon>Natronomicrosphaera</taxon>
    </lineage>
</organism>
<dbReference type="PRINTS" id="PR00335">
    <property type="entry name" value="KUPTAKETRKA"/>
</dbReference>
<gene>
    <name evidence="5" type="ORF">ACERK3_02190</name>
</gene>
<dbReference type="InterPro" id="IPR006036">
    <property type="entry name" value="K_uptake_TrkA"/>
</dbReference>
<feature type="region of interest" description="Disordered" evidence="3">
    <location>
        <begin position="1"/>
        <end position="22"/>
    </location>
</feature>
<evidence type="ECO:0000259" key="4">
    <source>
        <dbReference type="PROSITE" id="PS51201"/>
    </source>
</evidence>
<feature type="compositionally biased region" description="Polar residues" evidence="3">
    <location>
        <begin position="1"/>
        <end position="21"/>
    </location>
</feature>
<keyword evidence="1" id="KW-0813">Transport</keyword>
<dbReference type="Gene3D" id="3.40.50.720">
    <property type="entry name" value="NAD(P)-binding Rossmann-like Domain"/>
    <property type="match status" value="1"/>
</dbReference>
<evidence type="ECO:0000256" key="1">
    <source>
        <dbReference type="ARBA" id="ARBA00022538"/>
    </source>
</evidence>
<keyword evidence="1" id="KW-0633">Potassium transport</keyword>
<keyword evidence="1" id="KW-0406">Ion transport</keyword>
<accession>A0ABV4U0H0</accession>
<feature type="domain" description="RCK N-terminal" evidence="4">
    <location>
        <begin position="27"/>
        <end position="144"/>
    </location>
</feature>
<evidence type="ECO:0000313" key="5">
    <source>
        <dbReference type="EMBL" id="MFA9477095.1"/>
    </source>
</evidence>
<evidence type="ECO:0000313" key="6">
    <source>
        <dbReference type="Proteomes" id="UP001575105"/>
    </source>
</evidence>
<keyword evidence="2" id="KW-0630">Potassium</keyword>
<name>A0ABV4U0H0_9BACT</name>
<dbReference type="SUPFAM" id="SSF51735">
    <property type="entry name" value="NAD(P)-binding Rossmann-fold domains"/>
    <property type="match status" value="1"/>
</dbReference>
<dbReference type="Proteomes" id="UP001575105">
    <property type="component" value="Unassembled WGS sequence"/>
</dbReference>
<sequence length="163" mass="17434">MNQSHSSQPVGDASADSTTSRPIDLPGRRAIVVGFGVVGRMTAERLRNVGVNVTLIELNSTTTQRQADLDRQVVLGDATDPKVLQQAGLNDADALILTLPDADDTLRACRVARQLNPDIFIAVRVNFVSQAMLATQAGADQTIIEEVVTAQAMQQAVVNQLTQ</sequence>
<dbReference type="PANTHER" id="PTHR43833">
    <property type="entry name" value="POTASSIUM CHANNEL PROTEIN 2-RELATED-RELATED"/>
    <property type="match status" value="1"/>
</dbReference>
<reference evidence="5 6" key="1">
    <citation type="submission" date="2024-08" db="EMBL/GenBank/DDBJ databases">
        <title>Whole-genome sequencing of halo(alkali)philic microorganisms from hypersaline lakes.</title>
        <authorList>
            <person name="Sorokin D.Y."/>
            <person name="Merkel A.Y."/>
            <person name="Messina E."/>
            <person name="Yakimov M."/>
        </authorList>
    </citation>
    <scope>NUCLEOTIDE SEQUENCE [LARGE SCALE GENOMIC DNA]</scope>
    <source>
        <strain evidence="5 6">AB-hyl4</strain>
    </source>
</reference>
<dbReference type="Pfam" id="PF02254">
    <property type="entry name" value="TrkA_N"/>
    <property type="match status" value="1"/>
</dbReference>
<dbReference type="InterPro" id="IPR050721">
    <property type="entry name" value="Trk_Ktr_HKT_K-transport"/>
</dbReference>
<dbReference type="InterPro" id="IPR036291">
    <property type="entry name" value="NAD(P)-bd_dom_sf"/>
</dbReference>
<dbReference type="RefSeq" id="WP_425344017.1">
    <property type="nucleotide sequence ID" value="NZ_JBGUBD010000001.1"/>
</dbReference>
<evidence type="ECO:0000256" key="3">
    <source>
        <dbReference type="SAM" id="MobiDB-lite"/>
    </source>
</evidence>
<keyword evidence="6" id="KW-1185">Reference proteome</keyword>
<dbReference type="PROSITE" id="PS51201">
    <property type="entry name" value="RCK_N"/>
    <property type="match status" value="1"/>
</dbReference>
<evidence type="ECO:0000256" key="2">
    <source>
        <dbReference type="ARBA" id="ARBA00022958"/>
    </source>
</evidence>
<dbReference type="EMBL" id="JBGUBD010000001">
    <property type="protein sequence ID" value="MFA9477095.1"/>
    <property type="molecule type" value="Genomic_DNA"/>
</dbReference>
<dbReference type="InterPro" id="IPR003148">
    <property type="entry name" value="RCK_N"/>
</dbReference>
<proteinExistence type="predicted"/>